<evidence type="ECO:0000313" key="2">
    <source>
        <dbReference type="Proteomes" id="UP001060085"/>
    </source>
</evidence>
<evidence type="ECO:0000313" key="1">
    <source>
        <dbReference type="EMBL" id="KAI5673283.1"/>
    </source>
</evidence>
<dbReference type="Proteomes" id="UP001060085">
    <property type="component" value="Linkage Group LG03"/>
</dbReference>
<comment type="caution">
    <text evidence="1">The sequence shown here is derived from an EMBL/GenBank/DDBJ whole genome shotgun (WGS) entry which is preliminary data.</text>
</comment>
<organism evidence="1 2">
    <name type="scientific">Catharanthus roseus</name>
    <name type="common">Madagascar periwinkle</name>
    <name type="synonym">Vinca rosea</name>
    <dbReference type="NCBI Taxonomy" id="4058"/>
    <lineage>
        <taxon>Eukaryota</taxon>
        <taxon>Viridiplantae</taxon>
        <taxon>Streptophyta</taxon>
        <taxon>Embryophyta</taxon>
        <taxon>Tracheophyta</taxon>
        <taxon>Spermatophyta</taxon>
        <taxon>Magnoliopsida</taxon>
        <taxon>eudicotyledons</taxon>
        <taxon>Gunneridae</taxon>
        <taxon>Pentapetalae</taxon>
        <taxon>asterids</taxon>
        <taxon>lamiids</taxon>
        <taxon>Gentianales</taxon>
        <taxon>Apocynaceae</taxon>
        <taxon>Rauvolfioideae</taxon>
        <taxon>Vinceae</taxon>
        <taxon>Catharanthinae</taxon>
        <taxon>Catharanthus</taxon>
    </lineage>
</organism>
<gene>
    <name evidence="1" type="ORF">M9H77_13647</name>
</gene>
<sequence>MKDQWVATALSDDSVVVELLFRLKQSSSEPPKPPPSPSTLSLPTGWGHRQPRSKTPISGKKDSVTTTSATRCSPTTPLSWSGGAASPSDGAYDDCSNSSRPSFDPTRSKSCFANNEAIPATPSSFKKSRKKKASSLLWVQTFAELKEEENLLLKERLNLTKELASLHFTLKEQKVRRDSLNRIKLDLNIQHSSSGEPTVVAVPNRMEEASTSSDPVATATSPLEALPRNATPEGCGSSSSGCGGVDKEVVEQRGGFVLPDLNMMPLEEEEILY</sequence>
<proteinExistence type="predicted"/>
<reference evidence="2" key="1">
    <citation type="journal article" date="2023" name="Nat. Plants">
        <title>Single-cell RNA sequencing provides a high-resolution roadmap for understanding the multicellular compartmentation of specialized metabolism.</title>
        <authorList>
            <person name="Sun S."/>
            <person name="Shen X."/>
            <person name="Li Y."/>
            <person name="Li Y."/>
            <person name="Wang S."/>
            <person name="Li R."/>
            <person name="Zhang H."/>
            <person name="Shen G."/>
            <person name="Guo B."/>
            <person name="Wei J."/>
            <person name="Xu J."/>
            <person name="St-Pierre B."/>
            <person name="Chen S."/>
            <person name="Sun C."/>
        </authorList>
    </citation>
    <scope>NUCLEOTIDE SEQUENCE [LARGE SCALE GENOMIC DNA]</scope>
</reference>
<keyword evidence="2" id="KW-1185">Reference proteome</keyword>
<dbReference type="EMBL" id="CM044703">
    <property type="protein sequence ID" value="KAI5673283.1"/>
    <property type="molecule type" value="Genomic_DNA"/>
</dbReference>
<protein>
    <submittedName>
        <fullName evidence="1">Uncharacterized protein</fullName>
    </submittedName>
</protein>
<accession>A0ACC0BKZ9</accession>
<name>A0ACC0BKZ9_CATRO</name>